<evidence type="ECO:0000256" key="2">
    <source>
        <dbReference type="SAM" id="SignalP"/>
    </source>
</evidence>
<evidence type="ECO:0000256" key="1">
    <source>
        <dbReference type="SAM" id="MobiDB-lite"/>
    </source>
</evidence>
<feature type="region of interest" description="Disordered" evidence="1">
    <location>
        <begin position="173"/>
        <end position="202"/>
    </location>
</feature>
<dbReference type="AlphaFoldDB" id="A0A6B0V2A8"/>
<organism evidence="3">
    <name type="scientific">Ixodes ricinus</name>
    <name type="common">Common tick</name>
    <name type="synonym">Acarus ricinus</name>
    <dbReference type="NCBI Taxonomy" id="34613"/>
    <lineage>
        <taxon>Eukaryota</taxon>
        <taxon>Metazoa</taxon>
        <taxon>Ecdysozoa</taxon>
        <taxon>Arthropoda</taxon>
        <taxon>Chelicerata</taxon>
        <taxon>Arachnida</taxon>
        <taxon>Acari</taxon>
        <taxon>Parasitiformes</taxon>
        <taxon>Ixodida</taxon>
        <taxon>Ixodoidea</taxon>
        <taxon>Ixodidae</taxon>
        <taxon>Ixodinae</taxon>
        <taxon>Ixodes</taxon>
    </lineage>
</organism>
<proteinExistence type="predicted"/>
<protein>
    <submittedName>
        <fullName evidence="3">Putative secreted protein</fullName>
    </submittedName>
</protein>
<keyword evidence="2" id="KW-0732">Signal</keyword>
<accession>A0A6B0V2A8</accession>
<sequence length="202" mass="21695">MLLMLLLRLLLRGSPLSLQSGGLVPLDLLLQLLPAGPLQPLQLLRGGGSGQPQQPLPQEVAGRQTHPSLQLQGTGGRAPSFLGPQGTDLAAEEVHPLSNFGELDSEHLGFFQGMTCLAIMQGVYDLVVLWQNMFCFIHGLLHFLVHDHELGCALVPELVPAVEQVQAVPAHPQKGFGRRAGNTAPRGAQSREVHQLPCKGKV</sequence>
<feature type="signal peptide" evidence="2">
    <location>
        <begin position="1"/>
        <end position="15"/>
    </location>
</feature>
<evidence type="ECO:0000313" key="3">
    <source>
        <dbReference type="EMBL" id="MXU96032.1"/>
    </source>
</evidence>
<reference evidence="3" key="1">
    <citation type="submission" date="2019-12" db="EMBL/GenBank/DDBJ databases">
        <title>An insight into the sialome of adult female Ixodes ricinus ticks feeding for 6 days.</title>
        <authorList>
            <person name="Perner J."/>
            <person name="Ribeiro J.M.C."/>
        </authorList>
    </citation>
    <scope>NUCLEOTIDE SEQUENCE</scope>
    <source>
        <strain evidence="3">Semi-engorged</strain>
        <tissue evidence="3">Salivary glands</tissue>
    </source>
</reference>
<feature type="chain" id="PRO_5025440365" evidence="2">
    <location>
        <begin position="16"/>
        <end position="202"/>
    </location>
</feature>
<name>A0A6B0V2A8_IXORI</name>
<dbReference type="EMBL" id="GIFC01013949">
    <property type="protein sequence ID" value="MXU96032.1"/>
    <property type="molecule type" value="Transcribed_RNA"/>
</dbReference>